<sequence length="113" mass="12339">MPMWGRWGLWMPLDCYNRSCCGGSLSLNWRSSSSLLLLLPLLLLVLLATATIAPCSTFVDAVHICCTRLDPTCSRLRCVAAGRTLVVVGVEFITEGDFAGRVPVALAVVRIWN</sequence>
<dbReference type="Proteomes" id="UP001497522">
    <property type="component" value="Chromosome 11"/>
</dbReference>
<reference evidence="1" key="1">
    <citation type="submission" date="2024-03" db="EMBL/GenBank/DDBJ databases">
        <authorList>
            <consortium name="ELIXIR-Norway"/>
            <consortium name="Elixir Norway"/>
        </authorList>
    </citation>
    <scope>NUCLEOTIDE SEQUENCE</scope>
</reference>
<protein>
    <recommendedName>
        <fullName evidence="3">Secreted protein</fullName>
    </recommendedName>
</protein>
<proteinExistence type="predicted"/>
<evidence type="ECO:0000313" key="1">
    <source>
        <dbReference type="EMBL" id="CAK9861072.1"/>
    </source>
</evidence>
<accession>A0ABP1AEW4</accession>
<keyword evidence="2" id="KW-1185">Reference proteome</keyword>
<dbReference type="EMBL" id="OZ023712">
    <property type="protein sequence ID" value="CAK9861072.1"/>
    <property type="molecule type" value="Genomic_DNA"/>
</dbReference>
<evidence type="ECO:0008006" key="3">
    <source>
        <dbReference type="Google" id="ProtNLM"/>
    </source>
</evidence>
<name>A0ABP1AEW4_9BRYO</name>
<organism evidence="1 2">
    <name type="scientific">Sphagnum jensenii</name>
    <dbReference type="NCBI Taxonomy" id="128206"/>
    <lineage>
        <taxon>Eukaryota</taxon>
        <taxon>Viridiplantae</taxon>
        <taxon>Streptophyta</taxon>
        <taxon>Embryophyta</taxon>
        <taxon>Bryophyta</taxon>
        <taxon>Sphagnophytina</taxon>
        <taxon>Sphagnopsida</taxon>
        <taxon>Sphagnales</taxon>
        <taxon>Sphagnaceae</taxon>
        <taxon>Sphagnum</taxon>
    </lineage>
</organism>
<gene>
    <name evidence="1" type="ORF">CSSPJE1EN2_LOCUS4067</name>
</gene>
<evidence type="ECO:0000313" key="2">
    <source>
        <dbReference type="Proteomes" id="UP001497522"/>
    </source>
</evidence>